<comment type="similarity">
    <text evidence="1">Belongs to the FAH family.</text>
</comment>
<dbReference type="Pfam" id="PF01557">
    <property type="entry name" value="FAA_hydrolase"/>
    <property type="match status" value="1"/>
</dbReference>
<evidence type="ECO:0000256" key="2">
    <source>
        <dbReference type="ARBA" id="ARBA00022723"/>
    </source>
</evidence>
<keyword evidence="6" id="KW-1185">Reference proteome</keyword>
<dbReference type="InterPro" id="IPR051121">
    <property type="entry name" value="FAH"/>
</dbReference>
<dbReference type="Proteomes" id="UP000317369">
    <property type="component" value="Chromosome"/>
</dbReference>
<protein>
    <submittedName>
        <fullName evidence="5">Ureidoglycolate lyase</fullName>
        <ecNumber evidence="5">4.3.2.3</ecNumber>
    </submittedName>
</protein>
<dbReference type="GO" id="GO:0016853">
    <property type="term" value="F:isomerase activity"/>
    <property type="evidence" value="ECO:0007669"/>
    <property type="project" value="UniProtKB-ARBA"/>
</dbReference>
<dbReference type="EC" id="4.3.2.3" evidence="5"/>
<evidence type="ECO:0000259" key="3">
    <source>
        <dbReference type="Pfam" id="PF01557"/>
    </source>
</evidence>
<dbReference type="GO" id="GO:0050385">
    <property type="term" value="F:ureidoglycolate lyase activity"/>
    <property type="evidence" value="ECO:0007669"/>
    <property type="project" value="UniProtKB-EC"/>
</dbReference>
<dbReference type="GO" id="GO:0019752">
    <property type="term" value="P:carboxylic acid metabolic process"/>
    <property type="evidence" value="ECO:0007669"/>
    <property type="project" value="UniProtKB-ARBA"/>
</dbReference>
<dbReference type="AlphaFoldDB" id="A0A517YWE2"/>
<dbReference type="KEGG" id="pcor:KS4_26210"/>
<evidence type="ECO:0000313" key="5">
    <source>
        <dbReference type="EMBL" id="QDU34551.1"/>
    </source>
</evidence>
<organism evidence="5 6">
    <name type="scientific">Poriferisphaera corsica</name>
    <dbReference type="NCBI Taxonomy" id="2528020"/>
    <lineage>
        <taxon>Bacteria</taxon>
        <taxon>Pseudomonadati</taxon>
        <taxon>Planctomycetota</taxon>
        <taxon>Phycisphaerae</taxon>
        <taxon>Phycisphaerales</taxon>
        <taxon>Phycisphaeraceae</taxon>
        <taxon>Poriferisphaera</taxon>
    </lineage>
</organism>
<keyword evidence="5" id="KW-0456">Lyase</keyword>
<evidence type="ECO:0000256" key="1">
    <source>
        <dbReference type="ARBA" id="ARBA00010211"/>
    </source>
</evidence>
<reference evidence="5 6" key="1">
    <citation type="submission" date="2019-02" db="EMBL/GenBank/DDBJ databases">
        <title>Deep-cultivation of Planctomycetes and their phenomic and genomic characterization uncovers novel biology.</title>
        <authorList>
            <person name="Wiegand S."/>
            <person name="Jogler M."/>
            <person name="Boedeker C."/>
            <person name="Pinto D."/>
            <person name="Vollmers J."/>
            <person name="Rivas-Marin E."/>
            <person name="Kohn T."/>
            <person name="Peeters S.H."/>
            <person name="Heuer A."/>
            <person name="Rast P."/>
            <person name="Oberbeckmann S."/>
            <person name="Bunk B."/>
            <person name="Jeske O."/>
            <person name="Meyerdierks A."/>
            <person name="Storesund J.E."/>
            <person name="Kallscheuer N."/>
            <person name="Luecker S."/>
            <person name="Lage O.M."/>
            <person name="Pohl T."/>
            <person name="Merkel B.J."/>
            <person name="Hornburger P."/>
            <person name="Mueller R.-W."/>
            <person name="Bruemmer F."/>
            <person name="Labrenz M."/>
            <person name="Spormann A.M."/>
            <person name="Op den Camp H."/>
            <person name="Overmann J."/>
            <person name="Amann R."/>
            <person name="Jetten M.S.M."/>
            <person name="Mascher T."/>
            <person name="Medema M.H."/>
            <person name="Devos D.P."/>
            <person name="Kaster A.-K."/>
            <person name="Ovreas L."/>
            <person name="Rohde M."/>
            <person name="Galperin M.Y."/>
            <person name="Jogler C."/>
        </authorList>
    </citation>
    <scope>NUCLEOTIDE SEQUENCE [LARGE SCALE GENOMIC DNA]</scope>
    <source>
        <strain evidence="5 6">KS4</strain>
    </source>
</reference>
<name>A0A517YWE2_9BACT</name>
<dbReference type="PANTHER" id="PTHR42796:SF4">
    <property type="entry name" value="FUMARYLACETOACETATE HYDROLASE DOMAIN-CONTAINING PROTEIN 2A"/>
    <property type="match status" value="1"/>
</dbReference>
<proteinExistence type="inferred from homology"/>
<dbReference type="InterPro" id="IPR036663">
    <property type="entry name" value="Fumarylacetoacetase_C_sf"/>
</dbReference>
<dbReference type="EMBL" id="CP036425">
    <property type="protein sequence ID" value="QDU34551.1"/>
    <property type="molecule type" value="Genomic_DNA"/>
</dbReference>
<dbReference type="Gene3D" id="3.90.850.10">
    <property type="entry name" value="Fumarylacetoacetase-like, C-terminal domain"/>
    <property type="match status" value="1"/>
</dbReference>
<dbReference type="InterPro" id="IPR018833">
    <property type="entry name" value="Rv2993c-like_N"/>
</dbReference>
<accession>A0A517YWE2</accession>
<gene>
    <name evidence="5" type="ORF">KS4_26210</name>
</gene>
<feature type="domain" description="Rv2993c-like N-terminal" evidence="4">
    <location>
        <begin position="3"/>
        <end position="51"/>
    </location>
</feature>
<feature type="domain" description="Fumarylacetoacetase-like C-terminal" evidence="3">
    <location>
        <begin position="57"/>
        <end position="259"/>
    </location>
</feature>
<dbReference type="SUPFAM" id="SSF56529">
    <property type="entry name" value="FAH"/>
    <property type="match status" value="1"/>
</dbReference>
<dbReference type="FunFam" id="3.90.850.10:FF:000002">
    <property type="entry name" value="2-hydroxyhepta-2,4-diene-1,7-dioate isomerase"/>
    <property type="match status" value="1"/>
</dbReference>
<dbReference type="InterPro" id="IPR011234">
    <property type="entry name" value="Fumarylacetoacetase-like_C"/>
</dbReference>
<evidence type="ECO:0000313" key="6">
    <source>
        <dbReference type="Proteomes" id="UP000317369"/>
    </source>
</evidence>
<dbReference type="Pfam" id="PF10370">
    <property type="entry name" value="Rv2993c-like_N"/>
    <property type="match status" value="1"/>
</dbReference>
<keyword evidence="2" id="KW-0479">Metal-binding</keyword>
<dbReference type="OrthoDB" id="9805307at2"/>
<dbReference type="RefSeq" id="WP_145078542.1">
    <property type="nucleotide sequence ID" value="NZ_CP036425.1"/>
</dbReference>
<sequence>MAKIARILHNNQPTHALVESEGFRLIEGDIFSSYKPTDTIIPTNNAKLLAPVDPPQVICIGANYRKHCIECNAPIPELPLVFFKLANAVAGPNDPIIIPKIAPDNVDWEAELVIVIGKKCKNISEDQVDAHILGYTCGNDISARDVQLKIDKLWGRGKSMDNFAPIGPWIATDLDGDNLDISLTLNGETRQNSNSSDLIFSCRHIASYLSHSMTLLPGTIIMTGTPSGVGMSANPQRFLKEGDKLTVSIQGIGELHNHVINE</sequence>
<dbReference type="PANTHER" id="PTHR42796">
    <property type="entry name" value="FUMARYLACETOACETATE HYDROLASE DOMAIN-CONTAINING PROTEIN 2A-RELATED"/>
    <property type="match status" value="1"/>
</dbReference>
<evidence type="ECO:0000259" key="4">
    <source>
        <dbReference type="Pfam" id="PF10370"/>
    </source>
</evidence>
<dbReference type="GO" id="GO:0046872">
    <property type="term" value="F:metal ion binding"/>
    <property type="evidence" value="ECO:0007669"/>
    <property type="project" value="UniProtKB-KW"/>
</dbReference>